<dbReference type="Gene3D" id="3.30.300.30">
    <property type="match status" value="1"/>
</dbReference>
<evidence type="ECO:0000313" key="6">
    <source>
        <dbReference type="Proteomes" id="UP000034680"/>
    </source>
</evidence>
<comment type="similarity">
    <text evidence="1">Belongs to the ATP-dependent AMP-binding enzyme family.</text>
</comment>
<protein>
    <submittedName>
        <fullName evidence="5">Putative 4-coumarateligase</fullName>
    </submittedName>
</protein>
<keyword evidence="6" id="KW-1185">Reference proteome</keyword>
<reference evidence="5 6" key="2">
    <citation type="submission" date="2015-05" db="EMBL/GenBank/DDBJ databases">
        <authorList>
            <person name="Morales-Cruz A."/>
            <person name="Amrine K.C."/>
            <person name="Cantu D."/>
        </authorList>
    </citation>
    <scope>NUCLEOTIDE SEQUENCE [LARGE SCALE GENOMIC DNA]</scope>
    <source>
        <strain evidence="5">DA912</strain>
    </source>
</reference>
<dbReference type="SUPFAM" id="SSF56801">
    <property type="entry name" value="Acetyl-CoA synthetase-like"/>
    <property type="match status" value="1"/>
</dbReference>
<dbReference type="PANTHER" id="PTHR24096">
    <property type="entry name" value="LONG-CHAIN-FATTY-ACID--COA LIGASE"/>
    <property type="match status" value="1"/>
</dbReference>
<comment type="caution">
    <text evidence="5">The sequence shown here is derived from an EMBL/GenBank/DDBJ whole genome shotgun (WGS) entry which is preliminary data.</text>
</comment>
<dbReference type="InterPro" id="IPR000873">
    <property type="entry name" value="AMP-dep_synth/lig_dom"/>
</dbReference>
<dbReference type="Gene3D" id="2.30.38.10">
    <property type="entry name" value="Luciferase, Domain 3"/>
    <property type="match status" value="1"/>
</dbReference>
<dbReference type="Pfam" id="PF00501">
    <property type="entry name" value="AMP-binding"/>
    <property type="match status" value="1"/>
</dbReference>
<feature type="domain" description="AMP-binding enzyme C-terminal" evidence="4">
    <location>
        <begin position="453"/>
        <end position="533"/>
    </location>
</feature>
<dbReference type="GO" id="GO:0016405">
    <property type="term" value="F:CoA-ligase activity"/>
    <property type="evidence" value="ECO:0007669"/>
    <property type="project" value="TreeGrafter"/>
</dbReference>
<evidence type="ECO:0000259" key="3">
    <source>
        <dbReference type="Pfam" id="PF00501"/>
    </source>
</evidence>
<dbReference type="AlphaFoldDB" id="A0A0G2FDR4"/>
<name>A0A0G2FDR4_9PEZI</name>
<dbReference type="InterPro" id="IPR045851">
    <property type="entry name" value="AMP-bd_C_sf"/>
</dbReference>
<organism evidence="5 6">
    <name type="scientific">Diaporthe ampelina</name>
    <dbReference type="NCBI Taxonomy" id="1214573"/>
    <lineage>
        <taxon>Eukaryota</taxon>
        <taxon>Fungi</taxon>
        <taxon>Dikarya</taxon>
        <taxon>Ascomycota</taxon>
        <taxon>Pezizomycotina</taxon>
        <taxon>Sordariomycetes</taxon>
        <taxon>Sordariomycetidae</taxon>
        <taxon>Diaporthales</taxon>
        <taxon>Diaporthaceae</taxon>
        <taxon>Diaporthe</taxon>
    </lineage>
</organism>
<feature type="domain" description="AMP-dependent synthetase/ligase" evidence="3">
    <location>
        <begin position="33"/>
        <end position="402"/>
    </location>
</feature>
<dbReference type="OrthoDB" id="6509636at2759"/>
<accession>A0A0G2FDR4</accession>
<dbReference type="PANTHER" id="PTHR24096:SF149">
    <property type="entry name" value="AMP-BINDING DOMAIN-CONTAINING PROTEIN-RELATED"/>
    <property type="match status" value="1"/>
</dbReference>
<dbReference type="InterPro" id="IPR025110">
    <property type="entry name" value="AMP-bd_C"/>
</dbReference>
<dbReference type="PROSITE" id="PS00455">
    <property type="entry name" value="AMP_BINDING"/>
    <property type="match status" value="1"/>
</dbReference>
<gene>
    <name evidence="5" type="ORF">UCDDA912_g07730</name>
</gene>
<dbReference type="Gene3D" id="3.40.50.980">
    <property type="match status" value="2"/>
</dbReference>
<evidence type="ECO:0000256" key="2">
    <source>
        <dbReference type="ARBA" id="ARBA00022598"/>
    </source>
</evidence>
<dbReference type="EMBL" id="LCUC01000331">
    <property type="protein sequence ID" value="KKY32291.1"/>
    <property type="molecule type" value="Genomic_DNA"/>
</dbReference>
<evidence type="ECO:0000313" key="5">
    <source>
        <dbReference type="EMBL" id="KKY32291.1"/>
    </source>
</evidence>
<keyword evidence="2 5" id="KW-0436">Ligase</keyword>
<dbReference type="Proteomes" id="UP000034680">
    <property type="component" value="Unassembled WGS sequence"/>
</dbReference>
<evidence type="ECO:0000256" key="1">
    <source>
        <dbReference type="ARBA" id="ARBA00006432"/>
    </source>
</evidence>
<reference evidence="5 6" key="1">
    <citation type="submission" date="2015-05" db="EMBL/GenBank/DDBJ databases">
        <title>Distinctive expansion of gene families associated with plant cell wall degradation and secondary metabolism in the genomes of grapevine trunk pathogens.</title>
        <authorList>
            <person name="Lawrence D.P."/>
            <person name="Travadon R."/>
            <person name="Rolshausen P.E."/>
            <person name="Baumgartner K."/>
        </authorList>
    </citation>
    <scope>NUCLEOTIDE SEQUENCE [LARGE SCALE GENOMIC DNA]</scope>
    <source>
        <strain evidence="5">DA912</strain>
    </source>
</reference>
<dbReference type="CDD" id="cd05911">
    <property type="entry name" value="Firefly_Luc_like"/>
    <property type="match status" value="1"/>
</dbReference>
<sequence length="554" mass="61148">MPHKSLYADVDIPDVDIFTLLFSRPSRPFPDTKELLTDGEHPSRSYTLAQLRNAATDFGKGLKALWQWKRGDVLAFYTPNDVDTPALTCGVLWAGGCASPANPLYTLDELAFQLTNSGAKGLVTQLPFLPTARQAAARAGIPEDRIILLGREGDPEGRFRHWSSIKPTAYCSRYAKTKVRPKKDLAFLVYSSGTTGLPKGVCLTHYNVISNLLQMEPLEGLYLKPYGGPGDRGDRLLGVIPFFHIYGLVNNAFMGIYSGWQLVILSRFDLEKACRVIQDFKLTFAYIPPPVVLALSKEAVVDKYDLTSLKLLHCGAAPITSDLIEMVWDRLKVPVKQGYGLSEASPVSHVQQPDEWAKFMTSVGKLVPNMESKIVDTEGNEVALGEAGELWLKGPNVFGGYLNNSEKTKDAFSTDGWLKTGDVFKMDKYGNYYCVDRLKELIKYKGFQVAPAELEGLVVGHPDVADACVIGIYDPGQATELPRAYVTLKAGVTQDAAKAKEIADWMSAKTAPHKRLRGGVYFIDVVPKSPSGKILRRVLRDKIKQDERLAGPKL</sequence>
<dbReference type="Pfam" id="PF13193">
    <property type="entry name" value="AMP-binding_C"/>
    <property type="match status" value="1"/>
</dbReference>
<evidence type="ECO:0000259" key="4">
    <source>
        <dbReference type="Pfam" id="PF13193"/>
    </source>
</evidence>
<dbReference type="STRING" id="1214573.A0A0G2FDR4"/>
<dbReference type="InterPro" id="IPR020845">
    <property type="entry name" value="AMP-binding_CS"/>
</dbReference>
<proteinExistence type="inferred from homology"/>